<dbReference type="OrthoDB" id="6123450at2759"/>
<sequence length="138" mass="15361">MTAHRMICFDSSGFRGDLHRHKVIIMNAAWGLGENIIQDTVDQDEYQFFKLLVSEGYFVSIIDVDGPEIPSSLDGPAPLNPITIAPWTWNGAKDSLTSDSFIVHARPETVHSRRDATAALKAYNIGHKGCISNHRGRR</sequence>
<dbReference type="GeneID" id="37215072"/>
<name>A0A319BKW9_ASPVC</name>
<dbReference type="EMBL" id="KZ821615">
    <property type="protein sequence ID" value="PYH73345.1"/>
    <property type="molecule type" value="Genomic_DNA"/>
</dbReference>
<keyword evidence="2" id="KW-1185">Reference proteome</keyword>
<proteinExistence type="predicted"/>
<organism evidence="1 2">
    <name type="scientific">Aspergillus vadensis (strain CBS 113365 / IMI 142717 / IBT 24658)</name>
    <dbReference type="NCBI Taxonomy" id="1448311"/>
    <lineage>
        <taxon>Eukaryota</taxon>
        <taxon>Fungi</taxon>
        <taxon>Dikarya</taxon>
        <taxon>Ascomycota</taxon>
        <taxon>Pezizomycotina</taxon>
        <taxon>Eurotiomycetes</taxon>
        <taxon>Eurotiomycetidae</taxon>
        <taxon>Eurotiales</taxon>
        <taxon>Aspergillaceae</taxon>
        <taxon>Aspergillus</taxon>
        <taxon>Aspergillus subgen. Circumdati</taxon>
    </lineage>
</organism>
<dbReference type="AlphaFoldDB" id="A0A319BKW9"/>
<gene>
    <name evidence="1" type="ORF">BO88DRAFT_449229</name>
</gene>
<protein>
    <submittedName>
        <fullName evidence="1">Uncharacterized protein</fullName>
    </submittedName>
</protein>
<dbReference type="Proteomes" id="UP000248405">
    <property type="component" value="Unassembled WGS sequence"/>
</dbReference>
<evidence type="ECO:0000313" key="1">
    <source>
        <dbReference type="EMBL" id="PYH73345.1"/>
    </source>
</evidence>
<accession>A0A319BKW9</accession>
<evidence type="ECO:0000313" key="2">
    <source>
        <dbReference type="Proteomes" id="UP000248405"/>
    </source>
</evidence>
<dbReference type="RefSeq" id="XP_025567139.1">
    <property type="nucleotide sequence ID" value="XM_025710480.1"/>
</dbReference>
<reference evidence="1" key="1">
    <citation type="submission" date="2016-12" db="EMBL/GenBank/DDBJ databases">
        <title>The genomes of Aspergillus section Nigri reveals drivers in fungal speciation.</title>
        <authorList>
            <consortium name="DOE Joint Genome Institute"/>
            <person name="Vesth T.C."/>
            <person name="Nybo J."/>
            <person name="Theobald S."/>
            <person name="Brandl J."/>
            <person name="Frisvad J.C."/>
            <person name="Nielsen K.F."/>
            <person name="Lyhne E.K."/>
            <person name="Kogle M.E."/>
            <person name="Kuo A."/>
            <person name="Riley R."/>
            <person name="Clum A."/>
            <person name="Nolan M."/>
            <person name="Lipzen A."/>
            <person name="Salamov A."/>
            <person name="Henrissat B."/>
            <person name="Wiebenga A."/>
            <person name="De Vries R.P."/>
            <person name="Grigoriev I.V."/>
            <person name="Mortensen U.H."/>
            <person name="Andersen M.R."/>
            <person name="Baker S.E."/>
        </authorList>
    </citation>
    <scope>NUCLEOTIDE SEQUENCE [LARGE SCALE GENOMIC DNA]</scope>
    <source>
        <strain evidence="1">CBS 113365</strain>
    </source>
</reference>